<proteinExistence type="predicted"/>
<sequence>MSILKGIILKGINVTKQFGDSNKNTVYALKSVNVTFEEGSFTAIMGTSGSGKSTLLNIISGLDTPTEGTLFFNDIKLNELNDNELTNLRNKYYGFIFQFFHLIPVMNVMDNVLLPNYFSENNENDKVLKKRALKILKELDINHLSKSFPSELSGGQQQRVAIARALINNPDILLADEPTGSLDSNTSKLVMEQLKKLNIQKKQTVIIVTHDATVAAYADRVLLMHDGCVVEDELLNGIEGQEKKVQYLSNLLNDMGRD</sequence>
<evidence type="ECO:0000256" key="2">
    <source>
        <dbReference type="ARBA" id="ARBA00022741"/>
    </source>
</evidence>
<dbReference type="InterPro" id="IPR017911">
    <property type="entry name" value="MacB-like_ATP-bd"/>
</dbReference>
<evidence type="ECO:0000256" key="3">
    <source>
        <dbReference type="ARBA" id="ARBA00022840"/>
    </source>
</evidence>
<evidence type="ECO:0000313" key="6">
    <source>
        <dbReference type="Proteomes" id="UP001179280"/>
    </source>
</evidence>
<dbReference type="SUPFAM" id="SSF52540">
    <property type="entry name" value="P-loop containing nucleoside triphosphate hydrolases"/>
    <property type="match status" value="1"/>
</dbReference>
<comment type="caution">
    <text evidence="5">The sequence shown here is derived from an EMBL/GenBank/DDBJ whole genome shotgun (WGS) entry which is preliminary data.</text>
</comment>
<dbReference type="SMART" id="SM00382">
    <property type="entry name" value="AAA"/>
    <property type="match status" value="1"/>
</dbReference>
<dbReference type="Gene3D" id="3.40.50.300">
    <property type="entry name" value="P-loop containing nucleotide triphosphate hydrolases"/>
    <property type="match status" value="1"/>
</dbReference>
<organism evidence="5 6">
    <name type="scientific">Shouchella xiaoxiensis</name>
    <dbReference type="NCBI Taxonomy" id="766895"/>
    <lineage>
        <taxon>Bacteria</taxon>
        <taxon>Bacillati</taxon>
        <taxon>Bacillota</taxon>
        <taxon>Bacilli</taxon>
        <taxon>Bacillales</taxon>
        <taxon>Bacillaceae</taxon>
        <taxon>Shouchella</taxon>
    </lineage>
</organism>
<dbReference type="InterPro" id="IPR027417">
    <property type="entry name" value="P-loop_NTPase"/>
</dbReference>
<dbReference type="InterPro" id="IPR015854">
    <property type="entry name" value="ABC_transpr_LolD-like"/>
</dbReference>
<dbReference type="CDD" id="cd03255">
    <property type="entry name" value="ABC_MJ0796_LolCDE_FtsE"/>
    <property type="match status" value="1"/>
</dbReference>
<reference evidence="5" key="1">
    <citation type="submission" date="2021-01" db="EMBL/GenBank/DDBJ databases">
        <title>Genomic Encyclopedia of Type Strains, Phase IV (KMG-IV): sequencing the most valuable type-strain genomes for metagenomic binning, comparative biology and taxonomic classification.</title>
        <authorList>
            <person name="Goeker M."/>
        </authorList>
    </citation>
    <scope>NUCLEOTIDE SEQUENCE</scope>
    <source>
        <strain evidence="5">DSM 21943</strain>
    </source>
</reference>
<dbReference type="PANTHER" id="PTHR24220:SF662">
    <property type="entry name" value="ABC TRANSPORTER ATP-BINDING PROTEIN"/>
    <property type="match status" value="1"/>
</dbReference>
<keyword evidence="6" id="KW-1185">Reference proteome</keyword>
<gene>
    <name evidence="5" type="ORF">JOC54_002621</name>
</gene>
<keyword evidence="3 5" id="KW-0067">ATP-binding</keyword>
<name>A0ABS2SUZ2_9BACI</name>
<dbReference type="GO" id="GO:0005524">
    <property type="term" value="F:ATP binding"/>
    <property type="evidence" value="ECO:0007669"/>
    <property type="project" value="UniProtKB-KW"/>
</dbReference>
<dbReference type="Proteomes" id="UP001179280">
    <property type="component" value="Unassembled WGS sequence"/>
</dbReference>
<dbReference type="EMBL" id="JAFBCV010000007">
    <property type="protein sequence ID" value="MBM7839350.1"/>
    <property type="molecule type" value="Genomic_DNA"/>
</dbReference>
<dbReference type="InterPro" id="IPR017871">
    <property type="entry name" value="ABC_transporter-like_CS"/>
</dbReference>
<dbReference type="InterPro" id="IPR003593">
    <property type="entry name" value="AAA+_ATPase"/>
</dbReference>
<dbReference type="InterPro" id="IPR003439">
    <property type="entry name" value="ABC_transporter-like_ATP-bd"/>
</dbReference>
<dbReference type="Pfam" id="PF00005">
    <property type="entry name" value="ABC_tran"/>
    <property type="match status" value="1"/>
</dbReference>
<dbReference type="PROSITE" id="PS50893">
    <property type="entry name" value="ABC_TRANSPORTER_2"/>
    <property type="match status" value="1"/>
</dbReference>
<evidence type="ECO:0000256" key="1">
    <source>
        <dbReference type="ARBA" id="ARBA00022448"/>
    </source>
</evidence>
<dbReference type="RefSeq" id="WP_204466608.1">
    <property type="nucleotide sequence ID" value="NZ_JAFBCV010000007.1"/>
</dbReference>
<dbReference type="PROSITE" id="PS00211">
    <property type="entry name" value="ABC_TRANSPORTER_1"/>
    <property type="match status" value="1"/>
</dbReference>
<keyword evidence="2" id="KW-0547">Nucleotide-binding</keyword>
<evidence type="ECO:0000313" key="5">
    <source>
        <dbReference type="EMBL" id="MBM7839350.1"/>
    </source>
</evidence>
<protein>
    <submittedName>
        <fullName evidence="5">ABC transport system ATP-binding protein</fullName>
    </submittedName>
</protein>
<evidence type="ECO:0000259" key="4">
    <source>
        <dbReference type="PROSITE" id="PS50893"/>
    </source>
</evidence>
<accession>A0ABS2SUZ2</accession>
<dbReference type="PANTHER" id="PTHR24220">
    <property type="entry name" value="IMPORT ATP-BINDING PROTEIN"/>
    <property type="match status" value="1"/>
</dbReference>
<keyword evidence="1" id="KW-0813">Transport</keyword>
<feature type="domain" description="ABC transporter" evidence="4">
    <location>
        <begin position="9"/>
        <end position="251"/>
    </location>
</feature>